<keyword evidence="6" id="KW-0175">Coiled coil</keyword>
<dbReference type="Proteomes" id="UP001432027">
    <property type="component" value="Unassembled WGS sequence"/>
</dbReference>
<dbReference type="InterPro" id="IPR005828">
    <property type="entry name" value="MFS_sugar_transport-like"/>
</dbReference>
<feature type="transmembrane region" description="Helical" evidence="8">
    <location>
        <begin position="248"/>
        <end position="271"/>
    </location>
</feature>
<dbReference type="Gene3D" id="1.20.1250.20">
    <property type="entry name" value="MFS general substrate transporter like domains"/>
    <property type="match status" value="1"/>
</dbReference>
<dbReference type="PANTHER" id="PTHR48020:SF16">
    <property type="entry name" value="PROTEIN CBG12142"/>
    <property type="match status" value="1"/>
</dbReference>
<comment type="subcellular location">
    <subcellularLocation>
        <location evidence="1">Membrane</location>
        <topology evidence="1">Multi-pass membrane protein</topology>
    </subcellularLocation>
</comment>
<keyword evidence="3 8" id="KW-0812">Transmembrane</keyword>
<feature type="transmembrane region" description="Helical" evidence="8">
    <location>
        <begin position="219"/>
        <end position="242"/>
    </location>
</feature>
<evidence type="ECO:0000259" key="9">
    <source>
        <dbReference type="PROSITE" id="PS50850"/>
    </source>
</evidence>
<dbReference type="InterPro" id="IPR036259">
    <property type="entry name" value="MFS_trans_sf"/>
</dbReference>
<evidence type="ECO:0000256" key="1">
    <source>
        <dbReference type="ARBA" id="ARBA00004141"/>
    </source>
</evidence>
<evidence type="ECO:0000256" key="4">
    <source>
        <dbReference type="ARBA" id="ARBA00022989"/>
    </source>
</evidence>
<keyword evidence="11" id="KW-1185">Reference proteome</keyword>
<feature type="compositionally biased region" description="Polar residues" evidence="7">
    <location>
        <begin position="423"/>
        <end position="441"/>
    </location>
</feature>
<sequence length="457" mass="52331">ISIFGRDWQTYFVFLNLVGSPLAIGFMLFHESPRWLIARNHLNDACTVLNDLAHERWNNTKAKFKMRDISTITKTQAKLPYYTLFSLFTTRRLAKQTFMQFISAFTYSIVSSTYVYATSGIHNNAIMYTFLDGVFRILTPLIIVFFDYRFKSFGRKIQFIGALPIEAILYAIVIVLVAVGYKYNDTAVIILIIVTTMINDCVFWINILQVTTQRYPSVIRGIAFGFIQSVKHFGSIVGVIAIRPVLKSYTLGAFIISSVFILITLVLGFFLQPETQGKALNDQMVEANYGRLENTIPKALIKLAAGYKVMQIERREELRKEMEAVEAAVEKGKIVDSSWMFKGQFNQISQMPSSTMVPQEEIFELEIIMGMVSDWHADAGSEKEFKMVRSSPSSSVFSFGFIQEKERKFNEKELELEQRSRRNSQISVSRRNSKHSGNVMNPSRRDNDVSDFNDVKM</sequence>
<dbReference type="GO" id="GO:0016324">
    <property type="term" value="C:apical plasma membrane"/>
    <property type="evidence" value="ECO:0007669"/>
    <property type="project" value="TreeGrafter"/>
</dbReference>
<feature type="transmembrane region" description="Helical" evidence="8">
    <location>
        <begin position="160"/>
        <end position="181"/>
    </location>
</feature>
<organism evidence="10 11">
    <name type="scientific">Pristionchus entomophagus</name>
    <dbReference type="NCBI Taxonomy" id="358040"/>
    <lineage>
        <taxon>Eukaryota</taxon>
        <taxon>Metazoa</taxon>
        <taxon>Ecdysozoa</taxon>
        <taxon>Nematoda</taxon>
        <taxon>Chromadorea</taxon>
        <taxon>Rhabditida</taxon>
        <taxon>Rhabditina</taxon>
        <taxon>Diplogasteromorpha</taxon>
        <taxon>Diplogasteroidea</taxon>
        <taxon>Neodiplogasteridae</taxon>
        <taxon>Pristionchus</taxon>
    </lineage>
</organism>
<feature type="transmembrane region" description="Helical" evidence="8">
    <location>
        <begin position="125"/>
        <end position="148"/>
    </location>
</feature>
<evidence type="ECO:0000256" key="8">
    <source>
        <dbReference type="SAM" id="Phobius"/>
    </source>
</evidence>
<name>A0AAV5ULQ6_9BILA</name>
<feature type="transmembrane region" description="Helical" evidence="8">
    <location>
        <begin position="98"/>
        <end position="119"/>
    </location>
</feature>
<evidence type="ECO:0000256" key="6">
    <source>
        <dbReference type="SAM" id="Coils"/>
    </source>
</evidence>
<comment type="caution">
    <text evidence="10">The sequence shown here is derived from an EMBL/GenBank/DDBJ whole genome shotgun (WGS) entry which is preliminary data.</text>
</comment>
<evidence type="ECO:0000256" key="2">
    <source>
        <dbReference type="ARBA" id="ARBA00022448"/>
    </source>
</evidence>
<evidence type="ECO:0000256" key="5">
    <source>
        <dbReference type="ARBA" id="ARBA00023136"/>
    </source>
</evidence>
<dbReference type="PANTHER" id="PTHR48020">
    <property type="entry name" value="PROTON MYO-INOSITOL COTRANSPORTER"/>
    <property type="match status" value="1"/>
</dbReference>
<proteinExistence type="predicted"/>
<evidence type="ECO:0000256" key="7">
    <source>
        <dbReference type="SAM" id="MobiDB-lite"/>
    </source>
</evidence>
<evidence type="ECO:0000313" key="11">
    <source>
        <dbReference type="Proteomes" id="UP001432027"/>
    </source>
</evidence>
<evidence type="ECO:0000313" key="10">
    <source>
        <dbReference type="EMBL" id="GMT07957.1"/>
    </source>
</evidence>
<feature type="compositionally biased region" description="Basic and acidic residues" evidence="7">
    <location>
        <begin position="443"/>
        <end position="457"/>
    </location>
</feature>
<keyword evidence="2" id="KW-0813">Transport</keyword>
<feature type="non-terminal residue" evidence="10">
    <location>
        <position position="1"/>
    </location>
</feature>
<dbReference type="PROSITE" id="PS50850">
    <property type="entry name" value="MFS"/>
    <property type="match status" value="1"/>
</dbReference>
<protein>
    <recommendedName>
        <fullName evidence="9">Major facilitator superfamily (MFS) profile domain-containing protein</fullName>
    </recommendedName>
</protein>
<feature type="transmembrane region" description="Helical" evidence="8">
    <location>
        <begin position="12"/>
        <end position="29"/>
    </location>
</feature>
<dbReference type="InterPro" id="IPR050814">
    <property type="entry name" value="Myo-inositol_Transporter"/>
</dbReference>
<accession>A0AAV5ULQ6</accession>
<feature type="transmembrane region" description="Helical" evidence="8">
    <location>
        <begin position="187"/>
        <end position="207"/>
    </location>
</feature>
<feature type="coiled-coil region" evidence="6">
    <location>
        <begin position="308"/>
        <end position="335"/>
    </location>
</feature>
<dbReference type="InterPro" id="IPR020846">
    <property type="entry name" value="MFS_dom"/>
</dbReference>
<dbReference type="EMBL" id="BTSX01000006">
    <property type="protein sequence ID" value="GMT07957.1"/>
    <property type="molecule type" value="Genomic_DNA"/>
</dbReference>
<dbReference type="GO" id="GO:0005366">
    <property type="term" value="F:myo-inositol:proton symporter activity"/>
    <property type="evidence" value="ECO:0007669"/>
    <property type="project" value="TreeGrafter"/>
</dbReference>
<keyword evidence="5 8" id="KW-0472">Membrane</keyword>
<gene>
    <name evidence="10" type="ORF">PENTCL1PPCAC_30131</name>
</gene>
<dbReference type="Pfam" id="PF00083">
    <property type="entry name" value="Sugar_tr"/>
    <property type="match status" value="1"/>
</dbReference>
<keyword evidence="4 8" id="KW-1133">Transmembrane helix</keyword>
<feature type="domain" description="Major facilitator superfamily (MFS) profile" evidence="9">
    <location>
        <begin position="1"/>
        <end position="276"/>
    </location>
</feature>
<feature type="region of interest" description="Disordered" evidence="7">
    <location>
        <begin position="413"/>
        <end position="457"/>
    </location>
</feature>
<reference evidence="10" key="1">
    <citation type="submission" date="2023-10" db="EMBL/GenBank/DDBJ databases">
        <title>Genome assembly of Pristionchus species.</title>
        <authorList>
            <person name="Yoshida K."/>
            <person name="Sommer R.J."/>
        </authorList>
    </citation>
    <scope>NUCLEOTIDE SEQUENCE</scope>
    <source>
        <strain evidence="10">RS0144</strain>
    </source>
</reference>
<dbReference type="SUPFAM" id="SSF103473">
    <property type="entry name" value="MFS general substrate transporter"/>
    <property type="match status" value="1"/>
</dbReference>
<evidence type="ECO:0000256" key="3">
    <source>
        <dbReference type="ARBA" id="ARBA00022692"/>
    </source>
</evidence>
<dbReference type="AlphaFoldDB" id="A0AAV5ULQ6"/>